<evidence type="ECO:0000256" key="9">
    <source>
        <dbReference type="ARBA" id="ARBA00023284"/>
    </source>
</evidence>
<keyword evidence="6" id="KW-0560">Oxidoreductase</keyword>
<comment type="subcellular location">
    <subcellularLocation>
        <location evidence="1">Membrane</location>
        <topology evidence="1">Multi-pass membrane protein</topology>
    </subcellularLocation>
</comment>
<keyword evidence="5 11" id="KW-1133">Transmembrane helix</keyword>
<feature type="transmembrane region" description="Helical" evidence="11">
    <location>
        <begin position="218"/>
        <end position="246"/>
    </location>
</feature>
<sequence>MKNKKPENKDSKHKHQHGGMEMRGVTRPMAEMKLSKGGGEKDKDDHKEEGHSHKMTQEQREEMLQMHHKQTLWIYWLIVLLGFWMVFTPLSFDYAKNAVEPSGGRDVWLSMSERIAAMKWSDIISGLLLIFFGWRSLTPNRPYSMWICCFIGIWISMAPLLFWSPSGIAYLNGMLVGAIIIALTVLIPGMPNMIMFMKMGGDLPAAWSYNPSSWPQRAIMIALAFLGMIASRYLGAFQLGYIDFAWDPFFGDSTMEVLNSDMSHSWPISDAALGTLAYTLEFLMGWMGSTSRWRTMPWMVTFFGILVIPLGFVSIFLVISQPLTVGAWCTLCLLTAILMLPMIPLQIDEVIAMGQHMVQRKRKGDSMWKVFWKGGDPVTTKNDERSPEILNFPQKPAKIFKASIWGMSFPWTLTLSTILGIWLMFAPGAFGVSINATSADINHMGGAFIVVVAVICMAEVMRAGRFLNILLGLAVAIWPWFVEDSTLALNISSAITGVIVAALSIPMGPKKEDYGLWDKYIK</sequence>
<feature type="transmembrane region" description="Helical" evidence="11">
    <location>
        <begin position="298"/>
        <end position="319"/>
    </location>
</feature>
<feature type="transmembrane region" description="Helical" evidence="11">
    <location>
        <begin position="143"/>
        <end position="162"/>
    </location>
</feature>
<proteinExistence type="inferred from homology"/>
<evidence type="ECO:0000256" key="11">
    <source>
        <dbReference type="SAM" id="Phobius"/>
    </source>
</evidence>
<feature type="compositionally biased region" description="Basic and acidic residues" evidence="10">
    <location>
        <begin position="38"/>
        <end position="60"/>
    </location>
</feature>
<dbReference type="Pfam" id="PF03779">
    <property type="entry name" value="SPW"/>
    <property type="match status" value="1"/>
</dbReference>
<evidence type="ECO:0000256" key="7">
    <source>
        <dbReference type="ARBA" id="ARBA00023136"/>
    </source>
</evidence>
<name>A0A935C948_9BACT</name>
<reference evidence="14" key="1">
    <citation type="submission" date="2021-01" db="EMBL/GenBank/DDBJ databases">
        <title>Marivirga aurantiaca sp. nov., isolated from intertidal surface sediments.</title>
        <authorList>
            <person name="Zhang M."/>
        </authorList>
    </citation>
    <scope>NUCLEOTIDE SEQUENCE</scope>
    <source>
        <strain evidence="14">S37H4</strain>
    </source>
</reference>
<keyword evidence="8" id="KW-1015">Disulfide bond</keyword>
<evidence type="ECO:0000259" key="12">
    <source>
        <dbReference type="Pfam" id="PF03779"/>
    </source>
</evidence>
<dbReference type="GO" id="GO:0016020">
    <property type="term" value="C:membrane"/>
    <property type="evidence" value="ECO:0007669"/>
    <property type="project" value="UniProtKB-SubCell"/>
</dbReference>
<dbReference type="Proteomes" id="UP000611723">
    <property type="component" value="Unassembled WGS sequence"/>
</dbReference>
<dbReference type="AlphaFoldDB" id="A0A935C948"/>
<feature type="domain" description="Vitamin K epoxide reductase" evidence="13">
    <location>
        <begin position="219"/>
        <end position="346"/>
    </location>
</feature>
<dbReference type="Gene3D" id="1.20.1440.130">
    <property type="entry name" value="VKOR domain"/>
    <property type="match status" value="1"/>
</dbReference>
<dbReference type="GO" id="GO:0016491">
    <property type="term" value="F:oxidoreductase activity"/>
    <property type="evidence" value="ECO:0007669"/>
    <property type="project" value="UniProtKB-KW"/>
</dbReference>
<evidence type="ECO:0000256" key="8">
    <source>
        <dbReference type="ARBA" id="ARBA00023157"/>
    </source>
</evidence>
<feature type="compositionally biased region" description="Basic and acidic residues" evidence="10">
    <location>
        <begin position="1"/>
        <end position="10"/>
    </location>
</feature>
<dbReference type="CDD" id="cd12919">
    <property type="entry name" value="VKOR_2"/>
    <property type="match status" value="1"/>
</dbReference>
<keyword evidence="7 11" id="KW-0472">Membrane</keyword>
<evidence type="ECO:0000256" key="1">
    <source>
        <dbReference type="ARBA" id="ARBA00004141"/>
    </source>
</evidence>
<comment type="similarity">
    <text evidence="2">Belongs to the VKOR family.</text>
</comment>
<evidence type="ECO:0000256" key="2">
    <source>
        <dbReference type="ARBA" id="ARBA00006214"/>
    </source>
</evidence>
<evidence type="ECO:0000313" key="15">
    <source>
        <dbReference type="Proteomes" id="UP000611723"/>
    </source>
</evidence>
<dbReference type="InterPro" id="IPR012932">
    <property type="entry name" value="VKOR"/>
</dbReference>
<feature type="transmembrane region" description="Helical" evidence="11">
    <location>
        <begin position="115"/>
        <end position="134"/>
    </location>
</feature>
<keyword evidence="4" id="KW-0874">Quinone</keyword>
<evidence type="ECO:0000256" key="6">
    <source>
        <dbReference type="ARBA" id="ARBA00023002"/>
    </source>
</evidence>
<feature type="domain" description="SPW repeat-containing integral membrane" evidence="12">
    <location>
        <begin position="412"/>
        <end position="504"/>
    </location>
</feature>
<keyword evidence="9" id="KW-0676">Redox-active center</keyword>
<feature type="transmembrane region" description="Helical" evidence="11">
    <location>
        <begin position="73"/>
        <end position="95"/>
    </location>
</feature>
<evidence type="ECO:0000256" key="4">
    <source>
        <dbReference type="ARBA" id="ARBA00022719"/>
    </source>
</evidence>
<dbReference type="Pfam" id="PF07884">
    <property type="entry name" value="VKOR"/>
    <property type="match status" value="1"/>
</dbReference>
<dbReference type="RefSeq" id="WP_201429736.1">
    <property type="nucleotide sequence ID" value="NZ_JAEQBW010000001.1"/>
</dbReference>
<gene>
    <name evidence="14" type="ORF">JKA74_03330</name>
</gene>
<organism evidence="14 15">
    <name type="scientific">Marivirga aurantiaca</name>
    <dbReference type="NCBI Taxonomy" id="2802615"/>
    <lineage>
        <taxon>Bacteria</taxon>
        <taxon>Pseudomonadati</taxon>
        <taxon>Bacteroidota</taxon>
        <taxon>Cytophagia</taxon>
        <taxon>Cytophagales</taxon>
        <taxon>Marivirgaceae</taxon>
        <taxon>Marivirga</taxon>
    </lineage>
</organism>
<dbReference type="GO" id="GO:0048038">
    <property type="term" value="F:quinone binding"/>
    <property type="evidence" value="ECO:0007669"/>
    <property type="project" value="UniProtKB-KW"/>
</dbReference>
<evidence type="ECO:0000313" key="14">
    <source>
        <dbReference type="EMBL" id="MBK6264058.1"/>
    </source>
</evidence>
<feature type="transmembrane region" description="Helical" evidence="11">
    <location>
        <begin position="465"/>
        <end position="481"/>
    </location>
</feature>
<protein>
    <submittedName>
        <fullName evidence="14">Vitamin K epoxide reductase family protein</fullName>
    </submittedName>
</protein>
<feature type="transmembrane region" description="Helical" evidence="11">
    <location>
        <begin position="487"/>
        <end position="505"/>
    </location>
</feature>
<feature type="region of interest" description="Disordered" evidence="10">
    <location>
        <begin position="1"/>
        <end position="60"/>
    </location>
</feature>
<dbReference type="InterPro" id="IPR005530">
    <property type="entry name" value="SPW"/>
</dbReference>
<comment type="caution">
    <text evidence="14">The sequence shown here is derived from an EMBL/GenBank/DDBJ whole genome shotgun (WGS) entry which is preliminary data.</text>
</comment>
<keyword evidence="3 11" id="KW-0812">Transmembrane</keyword>
<dbReference type="EMBL" id="JAEQBW010000001">
    <property type="protein sequence ID" value="MBK6264058.1"/>
    <property type="molecule type" value="Genomic_DNA"/>
</dbReference>
<accession>A0A935C948</accession>
<evidence type="ECO:0000256" key="3">
    <source>
        <dbReference type="ARBA" id="ARBA00022692"/>
    </source>
</evidence>
<feature type="transmembrane region" description="Helical" evidence="11">
    <location>
        <begin position="325"/>
        <end position="347"/>
    </location>
</feature>
<evidence type="ECO:0000256" key="10">
    <source>
        <dbReference type="SAM" id="MobiDB-lite"/>
    </source>
</evidence>
<dbReference type="InterPro" id="IPR038354">
    <property type="entry name" value="VKOR_sf"/>
</dbReference>
<feature type="transmembrane region" description="Helical" evidence="11">
    <location>
        <begin position="266"/>
        <end position="286"/>
    </location>
</feature>
<evidence type="ECO:0000256" key="5">
    <source>
        <dbReference type="ARBA" id="ARBA00022989"/>
    </source>
</evidence>
<feature type="transmembrane region" description="Helical" evidence="11">
    <location>
        <begin position="441"/>
        <end position="458"/>
    </location>
</feature>
<evidence type="ECO:0000259" key="13">
    <source>
        <dbReference type="Pfam" id="PF07884"/>
    </source>
</evidence>
<keyword evidence="15" id="KW-1185">Reference proteome</keyword>
<feature type="transmembrane region" description="Helical" evidence="11">
    <location>
        <begin position="168"/>
        <end position="189"/>
    </location>
</feature>
<feature type="transmembrane region" description="Helical" evidence="11">
    <location>
        <begin position="404"/>
        <end position="425"/>
    </location>
</feature>